<protein>
    <submittedName>
        <fullName evidence="2">Glycosyltransferase</fullName>
    </submittedName>
</protein>
<dbReference type="Pfam" id="PF00534">
    <property type="entry name" value="Glycos_transf_1"/>
    <property type="match status" value="1"/>
</dbReference>
<dbReference type="PANTHER" id="PTHR12526:SF637">
    <property type="entry name" value="GLYCOSYLTRANSFERASE EPSF-RELATED"/>
    <property type="match status" value="1"/>
</dbReference>
<evidence type="ECO:0000313" key="2">
    <source>
        <dbReference type="EMBL" id="MBW7477098.1"/>
    </source>
</evidence>
<dbReference type="RefSeq" id="WP_219874351.1">
    <property type="nucleotide sequence ID" value="NZ_JAHZIJ010000020.1"/>
</dbReference>
<dbReference type="PANTHER" id="PTHR12526">
    <property type="entry name" value="GLYCOSYLTRANSFERASE"/>
    <property type="match status" value="1"/>
</dbReference>
<dbReference type="SUPFAM" id="SSF53756">
    <property type="entry name" value="UDP-Glycosyltransferase/glycogen phosphorylase"/>
    <property type="match status" value="1"/>
</dbReference>
<feature type="domain" description="Glycosyl transferase family 1" evidence="1">
    <location>
        <begin position="169"/>
        <end position="334"/>
    </location>
</feature>
<dbReference type="Proteomes" id="UP000812277">
    <property type="component" value="Unassembled WGS sequence"/>
</dbReference>
<name>A0ABS7DD63_9BACL</name>
<sequence length="359" mass="40990">MKILFSYFVPSGGVETMNRLRCHALRRAGIECHLLYSRDGAGRQNIKDIPLFITDRDDELSTIIHANQYDIIVTICDHLMLRRLRGLGYQGKLIYEAQGLGSMEQAGITLSNAVPYIRQYASGAITHETPHLMGLFNSYLSDFPRFYVQNIVDTELFRYRPTGMAQFIEQPIVAWIGRIERNKNWRLFLQIGSVLLYRYPKLQLWMFEDANIYEEEERGQFEGVVRRLALVNHLIVRSNVPHAEMPHYLSSISDSGGMLISTSNVESFGYAAAEAISCRCPVLSTDSEGIRSSIIHNVTGKFFHAGTPNDAAYEAIELIENKTLRERIQAQGEQYIRTTYSADRYIADFHNIMRTLCAI</sequence>
<accession>A0ABS7DD63</accession>
<dbReference type="EMBL" id="JAHZIJ010000020">
    <property type="protein sequence ID" value="MBW7477098.1"/>
    <property type="molecule type" value="Genomic_DNA"/>
</dbReference>
<proteinExistence type="predicted"/>
<reference evidence="2 3" key="1">
    <citation type="submission" date="2021-07" db="EMBL/GenBank/DDBJ databases">
        <title>Paenibacillus radiodurans sp. nov., isolated from the southeastern edge of Tengger Desert.</title>
        <authorList>
            <person name="Zhang G."/>
        </authorList>
    </citation>
    <scope>NUCLEOTIDE SEQUENCE [LARGE SCALE GENOMIC DNA]</scope>
    <source>
        <strain evidence="2 3">DT7-4</strain>
    </source>
</reference>
<dbReference type="CDD" id="cd03801">
    <property type="entry name" value="GT4_PimA-like"/>
    <property type="match status" value="1"/>
</dbReference>
<organism evidence="2 3">
    <name type="scientific">Paenibacillus oenotherae</name>
    <dbReference type="NCBI Taxonomy" id="1435645"/>
    <lineage>
        <taxon>Bacteria</taxon>
        <taxon>Bacillati</taxon>
        <taxon>Bacillota</taxon>
        <taxon>Bacilli</taxon>
        <taxon>Bacillales</taxon>
        <taxon>Paenibacillaceae</taxon>
        <taxon>Paenibacillus</taxon>
    </lineage>
</organism>
<gene>
    <name evidence="2" type="ORF">K0T92_20475</name>
</gene>
<evidence type="ECO:0000259" key="1">
    <source>
        <dbReference type="Pfam" id="PF00534"/>
    </source>
</evidence>
<keyword evidence="3" id="KW-1185">Reference proteome</keyword>
<comment type="caution">
    <text evidence="2">The sequence shown here is derived from an EMBL/GenBank/DDBJ whole genome shotgun (WGS) entry which is preliminary data.</text>
</comment>
<evidence type="ECO:0000313" key="3">
    <source>
        <dbReference type="Proteomes" id="UP000812277"/>
    </source>
</evidence>
<dbReference type="Gene3D" id="3.40.50.2000">
    <property type="entry name" value="Glycogen Phosphorylase B"/>
    <property type="match status" value="1"/>
</dbReference>
<dbReference type="InterPro" id="IPR001296">
    <property type="entry name" value="Glyco_trans_1"/>
</dbReference>